<dbReference type="EMBL" id="KK107019">
    <property type="protein sequence ID" value="EZA62644.1"/>
    <property type="molecule type" value="Genomic_DNA"/>
</dbReference>
<name>A0A026X5E7_OOCBI</name>
<dbReference type="Proteomes" id="UP000053097">
    <property type="component" value="Unassembled WGS sequence"/>
</dbReference>
<feature type="region of interest" description="Disordered" evidence="1">
    <location>
        <begin position="64"/>
        <end position="88"/>
    </location>
</feature>
<evidence type="ECO:0000256" key="1">
    <source>
        <dbReference type="SAM" id="MobiDB-lite"/>
    </source>
</evidence>
<feature type="compositionally biased region" description="Polar residues" evidence="1">
    <location>
        <begin position="70"/>
        <end position="82"/>
    </location>
</feature>
<dbReference type="AlphaFoldDB" id="A0A026X5E7"/>
<feature type="compositionally biased region" description="Basic and acidic residues" evidence="1">
    <location>
        <begin position="1"/>
        <end position="23"/>
    </location>
</feature>
<feature type="compositionally biased region" description="Basic residues" evidence="1">
    <location>
        <begin position="24"/>
        <end position="33"/>
    </location>
</feature>
<evidence type="ECO:0000313" key="2">
    <source>
        <dbReference type="EMBL" id="EZA62644.1"/>
    </source>
</evidence>
<gene>
    <name evidence="2" type="ORF">X777_07458</name>
</gene>
<evidence type="ECO:0000313" key="3">
    <source>
        <dbReference type="Proteomes" id="UP000053097"/>
    </source>
</evidence>
<sequence length="88" mass="10599">MNETETKFIDNNDENSGRNERVMWKKRGGERRRLKAGRERRLQLTFLSREGEIRSARRARLSYPCGPRTITYNDPQRRSTSWKLRGYH</sequence>
<proteinExistence type="predicted"/>
<protein>
    <submittedName>
        <fullName evidence="2">Uncharacterized protein</fullName>
    </submittedName>
</protein>
<feature type="region of interest" description="Disordered" evidence="1">
    <location>
        <begin position="1"/>
        <end position="33"/>
    </location>
</feature>
<reference evidence="2 3" key="1">
    <citation type="journal article" date="2014" name="Curr. Biol.">
        <title>The genome of the clonal raider ant Cerapachys biroi.</title>
        <authorList>
            <person name="Oxley P.R."/>
            <person name="Ji L."/>
            <person name="Fetter-Pruneda I."/>
            <person name="McKenzie S.K."/>
            <person name="Li C."/>
            <person name="Hu H."/>
            <person name="Zhang G."/>
            <person name="Kronauer D.J."/>
        </authorList>
    </citation>
    <scope>NUCLEOTIDE SEQUENCE [LARGE SCALE GENOMIC DNA]</scope>
</reference>
<organism evidence="2 3">
    <name type="scientific">Ooceraea biroi</name>
    <name type="common">Clonal raider ant</name>
    <name type="synonym">Cerapachys biroi</name>
    <dbReference type="NCBI Taxonomy" id="2015173"/>
    <lineage>
        <taxon>Eukaryota</taxon>
        <taxon>Metazoa</taxon>
        <taxon>Ecdysozoa</taxon>
        <taxon>Arthropoda</taxon>
        <taxon>Hexapoda</taxon>
        <taxon>Insecta</taxon>
        <taxon>Pterygota</taxon>
        <taxon>Neoptera</taxon>
        <taxon>Endopterygota</taxon>
        <taxon>Hymenoptera</taxon>
        <taxon>Apocrita</taxon>
        <taxon>Aculeata</taxon>
        <taxon>Formicoidea</taxon>
        <taxon>Formicidae</taxon>
        <taxon>Dorylinae</taxon>
        <taxon>Ooceraea</taxon>
    </lineage>
</organism>
<keyword evidence="3" id="KW-1185">Reference proteome</keyword>
<accession>A0A026X5E7</accession>